<comment type="caution">
    <text evidence="2">The sequence shown here is derived from an EMBL/GenBank/DDBJ whole genome shotgun (WGS) entry which is preliminary data.</text>
</comment>
<dbReference type="CDD" id="cd00093">
    <property type="entry name" value="HTH_XRE"/>
    <property type="match status" value="1"/>
</dbReference>
<evidence type="ECO:0000259" key="1">
    <source>
        <dbReference type="PROSITE" id="PS50943"/>
    </source>
</evidence>
<dbReference type="RefSeq" id="WP_189024749.1">
    <property type="nucleotide sequence ID" value="NZ_BMKR01000007.1"/>
</dbReference>
<dbReference type="Gene3D" id="1.10.260.40">
    <property type="entry name" value="lambda repressor-like DNA-binding domains"/>
    <property type="match status" value="1"/>
</dbReference>
<dbReference type="InterPro" id="IPR010982">
    <property type="entry name" value="Lambda_DNA-bd_dom_sf"/>
</dbReference>
<evidence type="ECO:0000313" key="3">
    <source>
        <dbReference type="Proteomes" id="UP000637643"/>
    </source>
</evidence>
<evidence type="ECO:0000313" key="2">
    <source>
        <dbReference type="EMBL" id="GGF76649.1"/>
    </source>
</evidence>
<reference evidence="2" key="1">
    <citation type="journal article" date="2014" name="Int. J. Syst. Evol. Microbiol.">
        <title>Complete genome sequence of Corynebacterium casei LMG S-19264T (=DSM 44701T), isolated from a smear-ripened cheese.</title>
        <authorList>
            <consortium name="US DOE Joint Genome Institute (JGI-PGF)"/>
            <person name="Walter F."/>
            <person name="Albersmeier A."/>
            <person name="Kalinowski J."/>
            <person name="Ruckert C."/>
        </authorList>
    </citation>
    <scope>NUCLEOTIDE SEQUENCE</scope>
    <source>
        <strain evidence="2">CGMCC 1.16134</strain>
    </source>
</reference>
<organism evidence="2 3">
    <name type="scientific">Paenibacillus albidus</name>
    <dbReference type="NCBI Taxonomy" id="2041023"/>
    <lineage>
        <taxon>Bacteria</taxon>
        <taxon>Bacillati</taxon>
        <taxon>Bacillota</taxon>
        <taxon>Bacilli</taxon>
        <taxon>Bacillales</taxon>
        <taxon>Paenibacillaceae</taxon>
        <taxon>Paenibacillus</taxon>
    </lineage>
</organism>
<feature type="domain" description="HTH cro/C1-type" evidence="1">
    <location>
        <begin position="7"/>
        <end position="63"/>
    </location>
</feature>
<dbReference type="InterPro" id="IPR001387">
    <property type="entry name" value="Cro/C1-type_HTH"/>
</dbReference>
<gene>
    <name evidence="2" type="ORF">GCM10010912_22200</name>
</gene>
<protein>
    <recommendedName>
        <fullName evidence="1">HTH cro/C1-type domain-containing protein</fullName>
    </recommendedName>
</protein>
<dbReference type="PROSITE" id="PS50943">
    <property type="entry name" value="HTH_CROC1"/>
    <property type="match status" value="1"/>
</dbReference>
<name>A0A917C9T5_9BACL</name>
<dbReference type="SUPFAM" id="SSF47413">
    <property type="entry name" value="lambda repressor-like DNA-binding domains"/>
    <property type="match status" value="1"/>
</dbReference>
<proteinExistence type="predicted"/>
<dbReference type="Proteomes" id="UP000637643">
    <property type="component" value="Unassembled WGS sequence"/>
</dbReference>
<keyword evidence="3" id="KW-1185">Reference proteome</keyword>
<dbReference type="GO" id="GO:0003677">
    <property type="term" value="F:DNA binding"/>
    <property type="evidence" value="ECO:0007669"/>
    <property type="project" value="InterPro"/>
</dbReference>
<reference evidence="2" key="2">
    <citation type="submission" date="2020-09" db="EMBL/GenBank/DDBJ databases">
        <authorList>
            <person name="Sun Q."/>
            <person name="Zhou Y."/>
        </authorList>
    </citation>
    <scope>NUCLEOTIDE SEQUENCE</scope>
    <source>
        <strain evidence="2">CGMCC 1.16134</strain>
    </source>
</reference>
<accession>A0A917C9T5</accession>
<dbReference type="AlphaFoldDB" id="A0A917C9T5"/>
<dbReference type="SMART" id="SM00530">
    <property type="entry name" value="HTH_XRE"/>
    <property type="match status" value="1"/>
</dbReference>
<dbReference type="Pfam" id="PF13443">
    <property type="entry name" value="HTH_26"/>
    <property type="match status" value="1"/>
</dbReference>
<sequence length="73" mass="8251">MRLIIKLKEVLKQKGITQKELEAMSTVPQSKISNLCNNKFSELNIANIEKIAAALEITDISILMQFEEESSNK</sequence>
<dbReference type="EMBL" id="BMKR01000007">
    <property type="protein sequence ID" value="GGF76649.1"/>
    <property type="molecule type" value="Genomic_DNA"/>
</dbReference>